<keyword evidence="1" id="KW-0175">Coiled coil</keyword>
<comment type="caution">
    <text evidence="2">The sequence shown here is derived from an EMBL/GenBank/DDBJ whole genome shotgun (WGS) entry which is preliminary data.</text>
</comment>
<organism evidence="2 3">
    <name type="scientific">Bacillus solimangrovi</name>
    <dbReference type="NCBI Taxonomy" id="1305675"/>
    <lineage>
        <taxon>Bacteria</taxon>
        <taxon>Bacillati</taxon>
        <taxon>Bacillota</taxon>
        <taxon>Bacilli</taxon>
        <taxon>Bacillales</taxon>
        <taxon>Bacillaceae</taxon>
        <taxon>Bacillus</taxon>
    </lineage>
</organism>
<evidence type="ECO:0000313" key="2">
    <source>
        <dbReference type="EMBL" id="OEH93838.1"/>
    </source>
</evidence>
<evidence type="ECO:0000256" key="1">
    <source>
        <dbReference type="SAM" id="Coils"/>
    </source>
</evidence>
<dbReference type="AlphaFoldDB" id="A0A1E5LIF6"/>
<protein>
    <submittedName>
        <fullName evidence="2">Uncharacterized protein</fullName>
    </submittedName>
</protein>
<sequence length="196" mass="21902">MKNNSRMMNFITVLTVILIVFVNGKVASATSIELTHEQKEAYYKQYENIIEKVKEEYPEAILKVVSFNDFAEEDWIEPEKFEQFAIDRAKLTFDKEQEPTPFFGGSTSKMKSKSSNVNSVSSTVNIAGSFNTQLDKVNDRQSFAGINDISSKATSGIWTQTGYSASLNDSARTYVIDVAGIYTSNGIVSSHNLLVY</sequence>
<accession>A0A1E5LIF6</accession>
<gene>
    <name evidence="2" type="ORF">BFG57_10990</name>
</gene>
<feature type="coiled-coil region" evidence="1">
    <location>
        <begin position="36"/>
        <end position="63"/>
    </location>
</feature>
<reference evidence="2 3" key="1">
    <citation type="submission" date="2016-08" db="EMBL/GenBank/DDBJ databases">
        <title>Genome of Bacillus solimangrovi GH2-4.</title>
        <authorList>
            <person name="Lim S."/>
            <person name="Kim B.-C."/>
        </authorList>
    </citation>
    <scope>NUCLEOTIDE SEQUENCE [LARGE SCALE GENOMIC DNA]</scope>
    <source>
        <strain evidence="2 3">GH2-4</strain>
    </source>
</reference>
<evidence type="ECO:0000313" key="3">
    <source>
        <dbReference type="Proteomes" id="UP000095209"/>
    </source>
</evidence>
<dbReference type="RefSeq" id="WP_069716129.1">
    <property type="nucleotide sequence ID" value="NZ_MJEH01000008.1"/>
</dbReference>
<dbReference type="OrthoDB" id="2085574at2"/>
<dbReference type="Proteomes" id="UP000095209">
    <property type="component" value="Unassembled WGS sequence"/>
</dbReference>
<name>A0A1E5LIF6_9BACI</name>
<keyword evidence="3" id="KW-1185">Reference proteome</keyword>
<proteinExistence type="predicted"/>
<dbReference type="EMBL" id="MJEH01000008">
    <property type="protein sequence ID" value="OEH93838.1"/>
    <property type="molecule type" value="Genomic_DNA"/>
</dbReference>